<evidence type="ECO:0000313" key="2">
    <source>
        <dbReference type="EMBL" id="VDP04857.1"/>
    </source>
</evidence>
<proteinExistence type="inferred from homology"/>
<reference evidence="4" key="2">
    <citation type="submission" date="2019-09" db="UniProtKB">
        <authorList>
            <consortium name="WormBaseParasite"/>
        </authorList>
    </citation>
    <scope>IDENTIFICATION</scope>
</reference>
<gene>
    <name evidence="2" type="ORF">HPBE_LOCUS16076</name>
</gene>
<evidence type="ECO:0000313" key="4">
    <source>
        <dbReference type="WBParaSite" id="HPBE_0001607701-mRNA-1"/>
    </source>
</evidence>
<dbReference type="EMBL" id="UZAH01029210">
    <property type="protein sequence ID" value="VDP04857.1"/>
    <property type="molecule type" value="Genomic_DNA"/>
</dbReference>
<dbReference type="InterPro" id="IPR036514">
    <property type="entry name" value="SGNH_hydro_sf"/>
</dbReference>
<dbReference type="WBParaSite" id="HPBE_0001607701-mRNA-1">
    <property type="protein sequence ID" value="HPBE_0001607701-mRNA-1"/>
    <property type="gene ID" value="HPBE_0001607701"/>
</dbReference>
<organism evidence="3 4">
    <name type="scientific">Heligmosomoides polygyrus</name>
    <name type="common">Parasitic roundworm</name>
    <dbReference type="NCBI Taxonomy" id="6339"/>
    <lineage>
        <taxon>Eukaryota</taxon>
        <taxon>Metazoa</taxon>
        <taxon>Ecdysozoa</taxon>
        <taxon>Nematoda</taxon>
        <taxon>Chromadorea</taxon>
        <taxon>Rhabditida</taxon>
        <taxon>Rhabditina</taxon>
        <taxon>Rhabditomorpha</taxon>
        <taxon>Strongyloidea</taxon>
        <taxon>Heligmosomidae</taxon>
        <taxon>Heligmosomoides</taxon>
    </lineage>
</organism>
<keyword evidence="3" id="KW-1185">Reference proteome</keyword>
<dbReference type="Proteomes" id="UP000050761">
    <property type="component" value="Unassembled WGS sequence"/>
</dbReference>
<evidence type="ECO:0000256" key="1">
    <source>
        <dbReference type="ARBA" id="ARBA00037957"/>
    </source>
</evidence>
<evidence type="ECO:0000313" key="3">
    <source>
        <dbReference type="Proteomes" id="UP000050761"/>
    </source>
</evidence>
<dbReference type="OrthoDB" id="9975373at2759"/>
<name>A0A183G3R7_HELPZ</name>
<dbReference type="PANTHER" id="PTHR14469">
    <property type="entry name" value="SARCOMA ANTIGEN NY-SAR-23"/>
    <property type="match status" value="1"/>
</dbReference>
<dbReference type="Gene3D" id="3.40.50.1110">
    <property type="entry name" value="SGNH hydrolase"/>
    <property type="match status" value="1"/>
</dbReference>
<protein>
    <submittedName>
        <fullName evidence="4">SGNH_hydro domain-containing protein</fullName>
    </submittedName>
</protein>
<comment type="similarity">
    <text evidence="1">Belongs to the PC-esterase family.</text>
</comment>
<accession>A0A183G3R7</accession>
<dbReference type="PANTHER" id="PTHR14469:SF0">
    <property type="entry name" value="FAMILY WITH SEQUENCE SIMILARITY 113"/>
    <property type="match status" value="1"/>
</dbReference>
<accession>A0A3P7ZT83</accession>
<dbReference type="SUPFAM" id="SSF52266">
    <property type="entry name" value="SGNH hydrolase"/>
    <property type="match status" value="1"/>
</dbReference>
<reference evidence="2 3" key="1">
    <citation type="submission" date="2018-11" db="EMBL/GenBank/DDBJ databases">
        <authorList>
            <consortium name="Pathogen Informatics"/>
        </authorList>
    </citation>
    <scope>NUCLEOTIDE SEQUENCE [LARGE SCALE GENOMIC DNA]</scope>
</reference>
<dbReference type="AlphaFoldDB" id="A0A183G3R7"/>
<sequence>MSTASQLKFAISSVKEVHGDAHTLNEDIRELLEQIDMVEKLPESTNLSRIEGWRSRLLAKMRMKISQNEDKYRHVVDVKWAKILATFKRDGPKSSSISYSFDNDLKLVQEFFDEVGISEKSEFWHFLMVSEMYRIPSLDVNESSMNIDPVLRLIKNKKESTLTAFPYDSRFVKALLKDVHVMAIGDSLMRSIYKDLIVMLNGDDLIEEEALRAKTETSFLGDRQIDILPLENDRVFRQAREYHTNYNLIQYLFTTRVMKNDIDVALLELWSAKEFPDVLLINSCLWDITRYSRAFDPDVPSYVNRQAGVERAAIEEFLERISMLIRRLRLVMPPTTQVIWINMPWPLTVDGRSIVNRADNAETRHLNRMLIVDANFRASQLFRAAGYDVLDIGFYMRNHALYSYRIKDGVHWDSVGTRIMTQLIIGHLARSWNITLPLRIKQKIAN</sequence>